<dbReference type="SUPFAM" id="SSF52540">
    <property type="entry name" value="P-loop containing nucleoside triphosphate hydrolases"/>
    <property type="match status" value="1"/>
</dbReference>
<organism evidence="4 5">
    <name type="scientific">Diacronema lutheri</name>
    <name type="common">Unicellular marine alga</name>
    <name type="synonym">Monochrysis lutheri</name>
    <dbReference type="NCBI Taxonomy" id="2081491"/>
    <lineage>
        <taxon>Eukaryota</taxon>
        <taxon>Haptista</taxon>
        <taxon>Haptophyta</taxon>
        <taxon>Pavlovophyceae</taxon>
        <taxon>Pavlovales</taxon>
        <taxon>Pavlovaceae</taxon>
        <taxon>Diacronema</taxon>
    </lineage>
</organism>
<dbReference type="InterPro" id="IPR000863">
    <property type="entry name" value="Sulfotransferase_dom"/>
</dbReference>
<accession>A0A8J6CC27</accession>
<evidence type="ECO:0000259" key="3">
    <source>
        <dbReference type="Pfam" id="PF00685"/>
    </source>
</evidence>
<dbReference type="InterPro" id="IPR027417">
    <property type="entry name" value="P-loop_NTPase"/>
</dbReference>
<comment type="similarity">
    <text evidence="1">Belongs to the sulfotransferase 1 family.</text>
</comment>
<evidence type="ECO:0000313" key="5">
    <source>
        <dbReference type="Proteomes" id="UP000751190"/>
    </source>
</evidence>
<name>A0A8J6CC27_DIALT</name>
<sequence length="372" mass="41590">MWRRASAGAGAVAVAIGLVAALRPHLLLKVPRYGFVLWAMAGQRLPPFLSFDAFAGDEHRTWLRDGDLVVAVAAKSGTTWMLYCSHQIRTKASDEFDFGDVSYSTPWPEMLQAPGQTWEAMKALLNSTVLPDGTRLKDYWDHPKFPFRIFKSHAYPRDAGGTLPVRERPRVRYLAMVRNHLDQLASFAPFFDQHTDAYRAEWGGFPPRASGDAHEVAEQLLRHMQPGGAMADLVLPYVKGWWRARREPNVLLLHYADALNDLPGTVRALAAFLGVALSDAEFARVTHRCSMEHMRTVSRQFLYQQPLNARHVHALEDRAIVRRGALGDGDAVLNGEQKVRWRAVEEAGYADEPGLVEWVRDGRAGTSAGARA</sequence>
<keyword evidence="5" id="KW-1185">Reference proteome</keyword>
<gene>
    <name evidence="4" type="ORF">KFE25_000440</name>
</gene>
<feature type="domain" description="Sulfotransferase" evidence="3">
    <location>
        <begin position="66"/>
        <end position="303"/>
    </location>
</feature>
<dbReference type="Gene3D" id="3.40.50.300">
    <property type="entry name" value="P-loop containing nucleotide triphosphate hydrolases"/>
    <property type="match status" value="1"/>
</dbReference>
<dbReference type="EMBL" id="JAGTXO010000006">
    <property type="protein sequence ID" value="KAG8467124.1"/>
    <property type="molecule type" value="Genomic_DNA"/>
</dbReference>
<dbReference type="PANTHER" id="PTHR11783">
    <property type="entry name" value="SULFOTRANSFERASE SULT"/>
    <property type="match status" value="1"/>
</dbReference>
<dbReference type="AlphaFoldDB" id="A0A8J6CC27"/>
<evidence type="ECO:0000256" key="2">
    <source>
        <dbReference type="ARBA" id="ARBA00022679"/>
    </source>
</evidence>
<reference evidence="4" key="1">
    <citation type="submission" date="2021-05" db="EMBL/GenBank/DDBJ databases">
        <title>The genome of the haptophyte Pavlova lutheri (Diacronema luteri, Pavlovales) - a model for lipid biosynthesis in eukaryotic algae.</title>
        <authorList>
            <person name="Hulatt C.J."/>
            <person name="Posewitz M.C."/>
        </authorList>
    </citation>
    <scope>NUCLEOTIDE SEQUENCE</scope>
    <source>
        <strain evidence="4">NIVA-4/92</strain>
    </source>
</reference>
<dbReference type="Pfam" id="PF00685">
    <property type="entry name" value="Sulfotransfer_1"/>
    <property type="match status" value="1"/>
</dbReference>
<protein>
    <recommendedName>
        <fullName evidence="3">Sulfotransferase domain-containing protein</fullName>
    </recommendedName>
</protein>
<evidence type="ECO:0000256" key="1">
    <source>
        <dbReference type="ARBA" id="ARBA00005771"/>
    </source>
</evidence>
<keyword evidence="2" id="KW-0808">Transferase</keyword>
<dbReference type="GO" id="GO:0008146">
    <property type="term" value="F:sulfotransferase activity"/>
    <property type="evidence" value="ECO:0007669"/>
    <property type="project" value="InterPro"/>
</dbReference>
<proteinExistence type="inferred from homology"/>
<dbReference type="OrthoDB" id="205623at2759"/>
<evidence type="ECO:0000313" key="4">
    <source>
        <dbReference type="EMBL" id="KAG8467124.1"/>
    </source>
</evidence>
<dbReference type="Proteomes" id="UP000751190">
    <property type="component" value="Unassembled WGS sequence"/>
</dbReference>
<dbReference type="OMA" id="KSHAYPR"/>
<comment type="caution">
    <text evidence="4">The sequence shown here is derived from an EMBL/GenBank/DDBJ whole genome shotgun (WGS) entry which is preliminary data.</text>
</comment>